<dbReference type="EMBL" id="SIDB01000001">
    <property type="protein sequence ID" value="KAI3438815.1"/>
    <property type="molecule type" value="Genomic_DNA"/>
</dbReference>
<feature type="compositionally biased region" description="Polar residues" evidence="2">
    <location>
        <begin position="686"/>
        <end position="697"/>
    </location>
</feature>
<dbReference type="AlphaFoldDB" id="A0A9D4TZT2"/>
<feature type="coiled-coil region" evidence="1">
    <location>
        <begin position="536"/>
        <end position="610"/>
    </location>
</feature>
<evidence type="ECO:0000256" key="1">
    <source>
        <dbReference type="SAM" id="Coils"/>
    </source>
</evidence>
<dbReference type="GO" id="GO:0060287">
    <property type="term" value="P:epithelial cilium movement involved in determination of left/right asymmetry"/>
    <property type="evidence" value="ECO:0007669"/>
    <property type="project" value="TreeGrafter"/>
</dbReference>
<evidence type="ECO:0000313" key="3">
    <source>
        <dbReference type="EMBL" id="KAI3438815.1"/>
    </source>
</evidence>
<dbReference type="PANTHER" id="PTHR39063:SF1">
    <property type="entry name" value="OFD1 CENTRIOLE AND CENTRIOLAR SATELLITE PROTEIN"/>
    <property type="match status" value="1"/>
</dbReference>
<feature type="coiled-coil region" evidence="1">
    <location>
        <begin position="347"/>
        <end position="410"/>
    </location>
</feature>
<feature type="compositionally biased region" description="Low complexity" evidence="2">
    <location>
        <begin position="796"/>
        <end position="825"/>
    </location>
</feature>
<sequence>MADTTHAAAAAGTYCPDDLEERQQQAEALQEQVYRRVLSSSVMSSVKAYLRAQLYAELKGPASNGSAACASGTCWNPLPSPPSSPNLRQHVMNCMLSEYLQAQQYRYTLSVFLVESGSSSMPSLCHSDILRLIGVLPETRVHSLLTCCSISSAGDSRSSSSGSSRPDCVGKSGPLSLAECMVEALGSLGGRVVTRSSACQTVEGSDGGGAAPSSHQLKQRLQSIEDQYSNKRSLLNQAAEVGLEERMAAYRRECDLRCTAQVEARLAALRQGELAAARQEEEMRFKQLLQAEKAALQQADQERQAQLHQREEEALARRRRAAAELDLAAEGHLRRMRGDEERLAAWKAAAEANLAAAQSAAELAGQQAEAAKCRALQLEQEAGARLAARQEELQAREAVLLRQQAKAEAELARVAGLQLQLAAALEDVGGLRQQLEGAKSSHLKDQAELSSAVQALRLENKQLKAAAAGWTAAHALSPGDAKLRRAVQRLTAHVRQLQGEVSACRHREQLWKASATDAGKLLDKSLKGQDLGLSQVEELRLSLAAAAREVADLQQQAALAAAGIEGPLAAALEMACRDARQWAEAAETRVDAAEEEEQGLRQQALQLRQRALANRTTVAEGLQQVLHAYEQPAKQEQSDIELWDEVETSGQQMVLVPAHGSDVLRAAAALPVAGRPADSVAGALGQQRSSEPLSSAAQQEQPRQQQGQQRQQRRLDRQQHRQQDSPMNGTVSRGGSLWDQYQAQQQQQQQQQQQSLPGPAAKPPTRTASDILAAYRARQQGNKAASEGRQGGLGSRGSSDSQEAAAGDEMSAEAAGSTEAGAAGALGLRQGSTPLTQAAEVVAGPRGIVAADGDSYYVSDLTSDDSSRF</sequence>
<dbReference type="Proteomes" id="UP001055712">
    <property type="component" value="Unassembled WGS sequence"/>
</dbReference>
<dbReference type="GO" id="GO:0036064">
    <property type="term" value="C:ciliary basal body"/>
    <property type="evidence" value="ECO:0007669"/>
    <property type="project" value="TreeGrafter"/>
</dbReference>
<dbReference type="GO" id="GO:0005576">
    <property type="term" value="C:extracellular region"/>
    <property type="evidence" value="ECO:0007669"/>
    <property type="project" value="GOC"/>
</dbReference>
<accession>A0A9D4TZT2</accession>
<feature type="compositionally biased region" description="Low complexity" evidence="2">
    <location>
        <begin position="698"/>
        <end position="710"/>
    </location>
</feature>
<protein>
    <recommendedName>
        <fullName evidence="5">LisH domain-containing protein</fullName>
    </recommendedName>
</protein>
<comment type="caution">
    <text evidence="3">The sequence shown here is derived from an EMBL/GenBank/DDBJ whole genome shotgun (WGS) entry which is preliminary data.</text>
</comment>
<gene>
    <name evidence="3" type="ORF">D9Q98_001232</name>
</gene>
<feature type="compositionally biased region" description="Low complexity" evidence="2">
    <location>
        <begin position="740"/>
        <end position="754"/>
    </location>
</feature>
<dbReference type="PROSITE" id="PS50896">
    <property type="entry name" value="LISH"/>
    <property type="match status" value="1"/>
</dbReference>
<evidence type="ECO:0000313" key="4">
    <source>
        <dbReference type="Proteomes" id="UP001055712"/>
    </source>
</evidence>
<evidence type="ECO:0000256" key="2">
    <source>
        <dbReference type="SAM" id="MobiDB-lite"/>
    </source>
</evidence>
<reference evidence="3" key="1">
    <citation type="journal article" date="2019" name="Plant J.">
        <title>Chlorella vulgaris genome assembly and annotation reveals the molecular basis for metabolic acclimation to high light conditions.</title>
        <authorList>
            <person name="Cecchin M."/>
            <person name="Marcolungo L."/>
            <person name="Rossato M."/>
            <person name="Girolomoni L."/>
            <person name="Cosentino E."/>
            <person name="Cuine S."/>
            <person name="Li-Beisson Y."/>
            <person name="Delledonne M."/>
            <person name="Ballottari M."/>
        </authorList>
    </citation>
    <scope>NUCLEOTIDE SEQUENCE</scope>
    <source>
        <strain evidence="3">211/11P</strain>
    </source>
</reference>
<keyword evidence="4" id="KW-1185">Reference proteome</keyword>
<name>A0A9D4TZT2_CHLVU</name>
<proteinExistence type="predicted"/>
<feature type="compositionally biased region" description="Basic and acidic residues" evidence="2">
    <location>
        <begin position="713"/>
        <end position="723"/>
    </location>
</feature>
<dbReference type="Pfam" id="PF16045">
    <property type="entry name" value="LisH_2"/>
    <property type="match status" value="1"/>
</dbReference>
<dbReference type="OrthoDB" id="515950at2759"/>
<evidence type="ECO:0008006" key="5">
    <source>
        <dbReference type="Google" id="ProtNLM"/>
    </source>
</evidence>
<dbReference type="InterPro" id="IPR006594">
    <property type="entry name" value="LisH"/>
</dbReference>
<dbReference type="InterPro" id="IPR055289">
    <property type="entry name" value="OFD1"/>
</dbReference>
<reference evidence="3" key="2">
    <citation type="submission" date="2020-11" db="EMBL/GenBank/DDBJ databases">
        <authorList>
            <person name="Cecchin M."/>
            <person name="Marcolungo L."/>
            <person name="Rossato M."/>
            <person name="Girolomoni L."/>
            <person name="Cosentino E."/>
            <person name="Cuine S."/>
            <person name="Li-Beisson Y."/>
            <person name="Delledonne M."/>
            <person name="Ballottari M."/>
        </authorList>
    </citation>
    <scope>NUCLEOTIDE SEQUENCE</scope>
    <source>
        <strain evidence="3">211/11P</strain>
        <tissue evidence="3">Whole cell</tissue>
    </source>
</reference>
<dbReference type="PANTHER" id="PTHR39063">
    <property type="entry name" value="ORAL-FACIAL-DIGITAL SYNDROME 1 PROTEIN HOMOLOG"/>
    <property type="match status" value="1"/>
</dbReference>
<feature type="region of interest" description="Disordered" evidence="2">
    <location>
        <begin position="679"/>
        <end position="825"/>
    </location>
</feature>
<organism evidence="3 4">
    <name type="scientific">Chlorella vulgaris</name>
    <name type="common">Green alga</name>
    <dbReference type="NCBI Taxonomy" id="3077"/>
    <lineage>
        <taxon>Eukaryota</taxon>
        <taxon>Viridiplantae</taxon>
        <taxon>Chlorophyta</taxon>
        <taxon>core chlorophytes</taxon>
        <taxon>Trebouxiophyceae</taxon>
        <taxon>Chlorellales</taxon>
        <taxon>Chlorellaceae</taxon>
        <taxon>Chlorella clade</taxon>
        <taxon>Chlorella</taxon>
    </lineage>
</organism>
<feature type="compositionally biased region" description="Polar residues" evidence="2">
    <location>
        <begin position="724"/>
        <end position="733"/>
    </location>
</feature>
<keyword evidence="1" id="KW-0175">Coiled coil</keyword>